<dbReference type="SUPFAM" id="SSF47391">
    <property type="entry name" value="Dimerization-anchoring domain of cAMP-dependent PK regulatory subunit"/>
    <property type="match status" value="1"/>
</dbReference>
<feature type="compositionally biased region" description="Low complexity" evidence="11">
    <location>
        <begin position="104"/>
        <end position="126"/>
    </location>
</feature>
<gene>
    <name evidence="13" type="primary">BCY1</name>
</gene>
<keyword evidence="3" id="KW-0597">Phosphoprotein</keyword>
<dbReference type="InterPro" id="IPR018490">
    <property type="entry name" value="cNMP-bd_dom_sf"/>
</dbReference>
<dbReference type="PIRSF" id="PIRSF000548">
    <property type="entry name" value="PK_regulatory"/>
    <property type="match status" value="1"/>
</dbReference>
<keyword evidence="4 9" id="KW-0116">cAMP-binding</keyword>
<dbReference type="FunFam" id="2.60.120.10:FF:000039">
    <property type="entry name" value="cAMP-dependent protein kinase regulatory subunit"/>
    <property type="match status" value="1"/>
</dbReference>
<dbReference type="EMBL" id="MN082031">
    <property type="protein sequence ID" value="QHW16306.1"/>
    <property type="molecule type" value="mRNA"/>
</dbReference>
<accession>A0A6C0NSN4</accession>
<evidence type="ECO:0000259" key="12">
    <source>
        <dbReference type="PROSITE" id="PS50042"/>
    </source>
</evidence>
<dbReference type="Pfam" id="PF00027">
    <property type="entry name" value="cNMP_binding"/>
    <property type="match status" value="2"/>
</dbReference>
<feature type="region of interest" description="Disordered" evidence="11">
    <location>
        <begin position="89"/>
        <end position="146"/>
    </location>
</feature>
<evidence type="ECO:0000256" key="1">
    <source>
        <dbReference type="ARBA" id="ARBA00005753"/>
    </source>
</evidence>
<evidence type="ECO:0000256" key="9">
    <source>
        <dbReference type="PIRNR" id="PIRNR000548"/>
    </source>
</evidence>
<dbReference type="GO" id="GO:0033554">
    <property type="term" value="P:cellular response to stress"/>
    <property type="evidence" value="ECO:0007669"/>
    <property type="project" value="UniProtKB-ARBA"/>
</dbReference>
<dbReference type="GO" id="GO:0005952">
    <property type="term" value="C:cAMP-dependent protein kinase complex"/>
    <property type="evidence" value="ECO:0007669"/>
    <property type="project" value="InterPro"/>
</dbReference>
<dbReference type="PANTHER" id="PTHR11635:SF152">
    <property type="entry name" value="CAMP-DEPENDENT PROTEIN KINASE TYPE I REGULATORY SUBUNIT-RELATED"/>
    <property type="match status" value="1"/>
</dbReference>
<dbReference type="PANTHER" id="PTHR11635">
    <property type="entry name" value="CAMP-DEPENDENT PROTEIN KINASE REGULATORY CHAIN"/>
    <property type="match status" value="1"/>
</dbReference>
<dbReference type="PROSITE" id="PS00888">
    <property type="entry name" value="CNMP_BINDING_1"/>
    <property type="match status" value="2"/>
</dbReference>
<feature type="compositionally biased region" description="Polar residues" evidence="11">
    <location>
        <begin position="127"/>
        <end position="143"/>
    </location>
</feature>
<feature type="domain" description="Cyclic nucleotide-binding" evidence="12">
    <location>
        <begin position="229"/>
        <end position="357"/>
    </location>
</feature>
<reference evidence="13" key="1">
    <citation type="submission" date="2019-06" db="EMBL/GenBank/DDBJ databases">
        <authorList>
            <person name="Yang G."/>
        </authorList>
    </citation>
    <scope>NUCLEOTIDE SEQUENCE</scope>
    <source>
        <strain evidence="13">P16</strain>
    </source>
</reference>
<dbReference type="Gene3D" id="2.60.120.10">
    <property type="entry name" value="Jelly Rolls"/>
    <property type="match status" value="2"/>
</dbReference>
<dbReference type="FunFam" id="2.60.120.10:FF:000006">
    <property type="entry name" value="cAMP-dependent protein kinase type I-alpha regulatory subunit"/>
    <property type="match status" value="1"/>
</dbReference>
<dbReference type="Pfam" id="PF02197">
    <property type="entry name" value="RIIa"/>
    <property type="match status" value="1"/>
</dbReference>
<organism evidence="13">
    <name type="scientific">Aureobasidium melanogenum</name>
    <name type="common">Aureobasidium pullulans var. melanogenum</name>
    <dbReference type="NCBI Taxonomy" id="46634"/>
    <lineage>
        <taxon>Eukaryota</taxon>
        <taxon>Fungi</taxon>
        <taxon>Dikarya</taxon>
        <taxon>Ascomycota</taxon>
        <taxon>Pezizomycotina</taxon>
        <taxon>Dothideomycetes</taxon>
        <taxon>Dothideomycetidae</taxon>
        <taxon>Dothideales</taxon>
        <taxon>Saccotheciaceae</taxon>
        <taxon>Aureobasidium</taxon>
    </lineage>
</organism>
<dbReference type="GO" id="GO:0005829">
    <property type="term" value="C:cytosol"/>
    <property type="evidence" value="ECO:0007669"/>
    <property type="project" value="TreeGrafter"/>
</dbReference>
<sequence length="497" mass="54380">MALPADYKHEIETLEREVLQNKPTDVLQFCANHFLRRLESQRHEFLLGAQHSTKTMAENNFPGSNPFHHVQQPGMQRLEEEDEMDTFASPTAASFPNNAMNRDASPFAANANPFGNNASSSGSPFAQSQGTDPSTQHNDSSMVGFNFGFGGAQNTVATRDQNAGAGGNSQQLDVPQNFPNNYNMGRRVSVSAEVLAPSGTDDSDWKPPTYPKTQEQLSRLRAAVSRNFLFSHLDDEQTEQVLGALQERKIPSKDIKVIAQGDVGDYFYVVESGSFDIYVSDTGKIEPGVNGMGNKVASCGPGTSFGELALMYNAPRAATVNSTEPSVIWQLDRITFRRILMDSAFQRRRMYESFLDSVPLLKSLTPYERSKIADALETQKMPAGSTIIRQGDVGDHFYMLESGTAAVYKSGTEEPLKSYNKGDYFGELALLDDKPRAASVVAETDVKVAMLGKNGFQRLLGPVESIMRRDDPSKRAGSTQPSSSGGLFDSVNPFSSS</sequence>
<dbReference type="GO" id="GO:0004862">
    <property type="term" value="F:cAMP-dependent protein kinase inhibitor activity"/>
    <property type="evidence" value="ECO:0007669"/>
    <property type="project" value="TreeGrafter"/>
</dbReference>
<evidence type="ECO:0000256" key="10">
    <source>
        <dbReference type="PIRSR" id="PIRSR000548-1"/>
    </source>
</evidence>
<dbReference type="InterPro" id="IPR014710">
    <property type="entry name" value="RmlC-like_jellyroll"/>
</dbReference>
<feature type="binding site" evidence="10">
    <location>
        <position position="307"/>
    </location>
    <ligand>
        <name>3',5'-cyclic AMP</name>
        <dbReference type="ChEBI" id="CHEBI:58165"/>
        <label>1</label>
    </ligand>
</feature>
<dbReference type="SMART" id="SM00394">
    <property type="entry name" value="RIIa"/>
    <property type="match status" value="1"/>
</dbReference>
<dbReference type="CDD" id="cd00038">
    <property type="entry name" value="CAP_ED"/>
    <property type="match status" value="2"/>
</dbReference>
<dbReference type="CDD" id="cd12098">
    <property type="entry name" value="DD_R_ScPKA-like"/>
    <property type="match status" value="1"/>
</dbReference>
<comment type="similarity">
    <text evidence="1 9">Belongs to the cAMP-dependent kinase regulatory chain family.</text>
</comment>
<keyword evidence="5" id="KW-0677">Repeat</keyword>
<feature type="region of interest" description="Disordered" evidence="11">
    <location>
        <begin position="158"/>
        <end position="183"/>
    </location>
</feature>
<evidence type="ECO:0000256" key="8">
    <source>
        <dbReference type="ARBA" id="ARBA00025979"/>
    </source>
</evidence>
<feature type="binding site" evidence="10">
    <location>
        <position position="436"/>
    </location>
    <ligand>
        <name>3',5'-cyclic AMP</name>
        <dbReference type="ChEBI" id="CHEBI:58165"/>
        <label>2</label>
    </ligand>
</feature>
<evidence type="ECO:0000313" key="13">
    <source>
        <dbReference type="EMBL" id="QHW16306.1"/>
    </source>
</evidence>
<evidence type="ECO:0000256" key="7">
    <source>
        <dbReference type="ARBA" id="ARBA00023149"/>
    </source>
</evidence>
<dbReference type="GO" id="GO:0005634">
    <property type="term" value="C:nucleus"/>
    <property type="evidence" value="ECO:0007669"/>
    <property type="project" value="TreeGrafter"/>
</dbReference>
<dbReference type="InterPro" id="IPR050503">
    <property type="entry name" value="cAMP-dep_PK_reg_su-like"/>
</dbReference>
<evidence type="ECO:0000256" key="5">
    <source>
        <dbReference type="ARBA" id="ARBA00022737"/>
    </source>
</evidence>
<evidence type="ECO:0000256" key="6">
    <source>
        <dbReference type="ARBA" id="ARBA00022741"/>
    </source>
</evidence>
<dbReference type="InterPro" id="IPR018488">
    <property type="entry name" value="cNMP-bd_CS"/>
</dbReference>
<dbReference type="GO" id="GO:0034236">
    <property type="term" value="F:protein kinase A catalytic subunit binding"/>
    <property type="evidence" value="ECO:0007669"/>
    <property type="project" value="TreeGrafter"/>
</dbReference>
<dbReference type="SMART" id="SM00100">
    <property type="entry name" value="cNMP"/>
    <property type="match status" value="2"/>
</dbReference>
<protein>
    <recommendedName>
        <fullName evidence="2 9">cAMP-dependent protein kinase regulatory subunit</fullName>
    </recommendedName>
</protein>
<feature type="compositionally biased region" description="Polar residues" evidence="11">
    <location>
        <begin position="89"/>
        <end position="100"/>
    </location>
</feature>
<keyword evidence="7 9" id="KW-0114">cAMP</keyword>
<dbReference type="InterPro" id="IPR000595">
    <property type="entry name" value="cNMP-bd_dom"/>
</dbReference>
<feature type="binding site" evidence="10">
    <location>
        <position position="427"/>
    </location>
    <ligand>
        <name>3',5'-cyclic AMP</name>
        <dbReference type="ChEBI" id="CHEBI:58165"/>
        <label>2</label>
    </ligand>
</feature>
<dbReference type="SUPFAM" id="SSF51206">
    <property type="entry name" value="cAMP-binding domain-like"/>
    <property type="match status" value="2"/>
</dbReference>
<dbReference type="InterPro" id="IPR012198">
    <property type="entry name" value="cAMP_dep_PK_reg_su"/>
</dbReference>
<dbReference type="AlphaFoldDB" id="A0A6C0NSN4"/>
<feature type="region of interest" description="Disordered" evidence="11">
    <location>
        <begin position="462"/>
        <end position="497"/>
    </location>
</feature>
<feature type="compositionally biased region" description="Polar residues" evidence="11">
    <location>
        <begin position="168"/>
        <end position="183"/>
    </location>
</feature>
<dbReference type="GO" id="GO:0030552">
    <property type="term" value="F:cAMP binding"/>
    <property type="evidence" value="ECO:0007669"/>
    <property type="project" value="UniProtKB-KW"/>
</dbReference>
<keyword evidence="6 9" id="KW-0547">Nucleotide-binding</keyword>
<dbReference type="InterPro" id="IPR003117">
    <property type="entry name" value="cAMP_dep_PK_reg_su_I/II_a/b"/>
</dbReference>
<feature type="compositionally biased region" description="Polar residues" evidence="11">
    <location>
        <begin position="476"/>
        <end position="485"/>
    </location>
</feature>
<name>A0A6C0NSN4_AURME</name>
<dbReference type="PRINTS" id="PR00103">
    <property type="entry name" value="CAMPKINASE"/>
</dbReference>
<evidence type="ECO:0000256" key="3">
    <source>
        <dbReference type="ARBA" id="ARBA00022553"/>
    </source>
</evidence>
<dbReference type="PROSITE" id="PS00889">
    <property type="entry name" value="CNMP_BINDING_2"/>
    <property type="match status" value="2"/>
</dbReference>
<comment type="subunit">
    <text evidence="8 9">Tetramer, composed of 2 regulatory (R) and 2 catalytic (C) subunits. In the presence of cAMP it dissociates into 2 active monomeric C subunits and an R dimer.</text>
</comment>
<evidence type="ECO:0000256" key="2">
    <source>
        <dbReference type="ARBA" id="ARBA00020355"/>
    </source>
</evidence>
<evidence type="ECO:0000256" key="11">
    <source>
        <dbReference type="SAM" id="MobiDB-lite"/>
    </source>
</evidence>
<feature type="domain" description="Cyclic nucleotide-binding" evidence="12">
    <location>
        <begin position="360"/>
        <end position="469"/>
    </location>
</feature>
<proteinExistence type="evidence at transcript level"/>
<evidence type="ECO:0000256" key="4">
    <source>
        <dbReference type="ARBA" id="ARBA00022566"/>
    </source>
</evidence>
<feature type="binding site" evidence="10">
    <location>
        <position position="316"/>
    </location>
    <ligand>
        <name>3',5'-cyclic AMP</name>
        <dbReference type="ChEBI" id="CHEBI:58165"/>
        <label>1</label>
    </ligand>
</feature>
<dbReference type="PROSITE" id="PS50042">
    <property type="entry name" value="CNMP_BINDING_3"/>
    <property type="match status" value="2"/>
</dbReference>